<feature type="transmembrane region" description="Helical" evidence="1">
    <location>
        <begin position="55"/>
        <end position="76"/>
    </location>
</feature>
<organism evidence="2 3">
    <name type="scientific">Kribbella albertanoniae</name>
    <dbReference type="NCBI Taxonomy" id="1266829"/>
    <lineage>
        <taxon>Bacteria</taxon>
        <taxon>Bacillati</taxon>
        <taxon>Actinomycetota</taxon>
        <taxon>Actinomycetes</taxon>
        <taxon>Propionibacteriales</taxon>
        <taxon>Kribbellaceae</taxon>
        <taxon>Kribbella</taxon>
    </lineage>
</organism>
<evidence type="ECO:0000313" key="2">
    <source>
        <dbReference type="EMBL" id="TDC14709.1"/>
    </source>
</evidence>
<sequence length="208" mass="21074">MPIALVETLTPDRRTTPWLGNAGLVITGLLFVLGAGVMSAFTLADDPFVASPAQFAGAGIAVLVVIFLAFAFGHRLEVRAVDGRPAPSAWSVGAVSLVASSLVAGSAFAVTGGSNDHLGWILVGGYLVLSVAVIAAVRYWSASPGWAAGQRLALAGGALLTYAWNAFPETPPELTDPGLDLVGNLLFAAGALALLALAIRRVVGSAGP</sequence>
<dbReference type="OrthoDB" id="8478704at2"/>
<accession>A0A4R4NYT1</accession>
<protein>
    <recommendedName>
        <fullName evidence="4">DUF998 domain-containing protein</fullName>
    </recommendedName>
</protein>
<feature type="transmembrane region" description="Helical" evidence="1">
    <location>
        <begin position="179"/>
        <end position="199"/>
    </location>
</feature>
<evidence type="ECO:0000313" key="3">
    <source>
        <dbReference type="Proteomes" id="UP000295075"/>
    </source>
</evidence>
<dbReference type="AlphaFoldDB" id="A0A4R4NYT1"/>
<reference evidence="2 3" key="1">
    <citation type="submission" date="2019-03" db="EMBL/GenBank/DDBJ databases">
        <title>Draft genome sequences of novel Actinobacteria.</title>
        <authorList>
            <person name="Sahin N."/>
            <person name="Ay H."/>
            <person name="Saygin H."/>
        </authorList>
    </citation>
    <scope>NUCLEOTIDE SEQUENCE [LARGE SCALE GENOMIC DNA]</scope>
    <source>
        <strain evidence="2 3">JCM 30547</strain>
    </source>
</reference>
<feature type="transmembrane region" description="Helical" evidence="1">
    <location>
        <begin position="152"/>
        <end position="167"/>
    </location>
</feature>
<evidence type="ECO:0008006" key="4">
    <source>
        <dbReference type="Google" id="ProtNLM"/>
    </source>
</evidence>
<proteinExistence type="predicted"/>
<keyword evidence="1" id="KW-0812">Transmembrane</keyword>
<keyword evidence="1" id="KW-1133">Transmembrane helix</keyword>
<feature type="transmembrane region" description="Helical" evidence="1">
    <location>
        <begin position="88"/>
        <end position="111"/>
    </location>
</feature>
<comment type="caution">
    <text evidence="2">The sequence shown here is derived from an EMBL/GenBank/DDBJ whole genome shotgun (WGS) entry which is preliminary data.</text>
</comment>
<keyword evidence="1" id="KW-0472">Membrane</keyword>
<evidence type="ECO:0000256" key="1">
    <source>
        <dbReference type="SAM" id="Phobius"/>
    </source>
</evidence>
<name>A0A4R4NYT1_9ACTN</name>
<dbReference type="EMBL" id="SMKA01000368">
    <property type="protein sequence ID" value="TDC14709.1"/>
    <property type="molecule type" value="Genomic_DNA"/>
</dbReference>
<feature type="transmembrane region" description="Helical" evidence="1">
    <location>
        <begin position="21"/>
        <end position="43"/>
    </location>
</feature>
<feature type="transmembrane region" description="Helical" evidence="1">
    <location>
        <begin position="117"/>
        <end position="140"/>
    </location>
</feature>
<dbReference type="Proteomes" id="UP000295075">
    <property type="component" value="Unassembled WGS sequence"/>
</dbReference>
<keyword evidence="3" id="KW-1185">Reference proteome</keyword>
<gene>
    <name evidence="2" type="ORF">E1261_41585</name>
</gene>